<sequence length="159" mass="18346">MRLLEYCDTDWANDHEERKITSGYVFYVGDTTFTWSTKKQKVVALSTSEAESIAPTTAACETMWLKNLLKEFYGEIDKVTTIYVDNKSAITLAKNAVQRDRSKHIDMRYHFIRDAVKMGHIIIEHCSTKDQVADLFTKALPTMRFVKLLKMLGMKKVLI</sequence>
<proteinExistence type="predicted"/>
<organism evidence="1 2">
    <name type="scientific">Dendrobium nobile</name>
    <name type="common">Orchid</name>
    <dbReference type="NCBI Taxonomy" id="94219"/>
    <lineage>
        <taxon>Eukaryota</taxon>
        <taxon>Viridiplantae</taxon>
        <taxon>Streptophyta</taxon>
        <taxon>Embryophyta</taxon>
        <taxon>Tracheophyta</taxon>
        <taxon>Spermatophyta</taxon>
        <taxon>Magnoliopsida</taxon>
        <taxon>Liliopsida</taxon>
        <taxon>Asparagales</taxon>
        <taxon>Orchidaceae</taxon>
        <taxon>Epidendroideae</taxon>
        <taxon>Malaxideae</taxon>
        <taxon>Dendrobiinae</taxon>
        <taxon>Dendrobium</taxon>
    </lineage>
</organism>
<comment type="caution">
    <text evidence="1">The sequence shown here is derived from an EMBL/GenBank/DDBJ whole genome shotgun (WGS) entry which is preliminary data.</text>
</comment>
<evidence type="ECO:0000313" key="2">
    <source>
        <dbReference type="Proteomes" id="UP000829196"/>
    </source>
</evidence>
<dbReference type="AlphaFoldDB" id="A0A8T3B7W1"/>
<dbReference type="OrthoDB" id="662868at2759"/>
<dbReference type="PANTHER" id="PTHR11439">
    <property type="entry name" value="GAG-POL-RELATED RETROTRANSPOSON"/>
    <property type="match status" value="1"/>
</dbReference>
<accession>A0A8T3B7W1</accession>
<dbReference type="PANTHER" id="PTHR11439:SF515">
    <property type="entry name" value="GAG-POL POLYPROTEIN"/>
    <property type="match status" value="1"/>
</dbReference>
<keyword evidence="2" id="KW-1185">Reference proteome</keyword>
<protein>
    <submittedName>
        <fullName evidence="1">Uncharacterized protein</fullName>
    </submittedName>
</protein>
<dbReference type="CDD" id="cd09272">
    <property type="entry name" value="RNase_HI_RT_Ty1"/>
    <property type="match status" value="1"/>
</dbReference>
<dbReference type="EMBL" id="JAGYWB010000011">
    <property type="protein sequence ID" value="KAI0504849.1"/>
    <property type="molecule type" value="Genomic_DNA"/>
</dbReference>
<gene>
    <name evidence="1" type="ORF">KFK09_015803</name>
</gene>
<name>A0A8T3B7W1_DENNO</name>
<dbReference type="Proteomes" id="UP000829196">
    <property type="component" value="Unassembled WGS sequence"/>
</dbReference>
<reference evidence="1" key="1">
    <citation type="journal article" date="2022" name="Front. Genet.">
        <title>Chromosome-Scale Assembly of the Dendrobium nobile Genome Provides Insights Into the Molecular Mechanism of the Biosynthesis of the Medicinal Active Ingredient of Dendrobium.</title>
        <authorList>
            <person name="Xu Q."/>
            <person name="Niu S.-C."/>
            <person name="Li K.-L."/>
            <person name="Zheng P.-J."/>
            <person name="Zhang X.-J."/>
            <person name="Jia Y."/>
            <person name="Liu Y."/>
            <person name="Niu Y.-X."/>
            <person name="Yu L.-H."/>
            <person name="Chen D.-F."/>
            <person name="Zhang G.-Q."/>
        </authorList>
    </citation>
    <scope>NUCLEOTIDE SEQUENCE</scope>
    <source>
        <tissue evidence="1">Leaf</tissue>
    </source>
</reference>
<evidence type="ECO:0000313" key="1">
    <source>
        <dbReference type="EMBL" id="KAI0504849.1"/>
    </source>
</evidence>